<reference evidence="1 2" key="1">
    <citation type="submission" date="2023-07" db="EMBL/GenBank/DDBJ databases">
        <title>Genomic Encyclopedia of Type Strains, Phase IV (KMG-IV): sequencing the most valuable type-strain genomes for metagenomic binning, comparative biology and taxonomic classification.</title>
        <authorList>
            <person name="Goeker M."/>
        </authorList>
    </citation>
    <scope>NUCLEOTIDE SEQUENCE [LARGE SCALE GENOMIC DNA]</scope>
    <source>
        <strain evidence="1 2">B6-8</strain>
    </source>
</reference>
<proteinExistence type="predicted"/>
<dbReference type="RefSeq" id="WP_266349658.1">
    <property type="nucleotide sequence ID" value="NZ_JAPKNG010000004.1"/>
</dbReference>
<evidence type="ECO:0000313" key="2">
    <source>
        <dbReference type="Proteomes" id="UP001241603"/>
    </source>
</evidence>
<comment type="caution">
    <text evidence="1">The sequence shown here is derived from an EMBL/GenBank/DDBJ whole genome shotgun (WGS) entry which is preliminary data.</text>
</comment>
<sequence>MSERPDFSVMKCPFSRFQPEETDRLLSKLCAKKNPQKADFLQNGILTIICIRVENIGSMRPS</sequence>
<dbReference type="Proteomes" id="UP001241603">
    <property type="component" value="Unassembled WGS sequence"/>
</dbReference>
<evidence type="ECO:0000313" key="1">
    <source>
        <dbReference type="EMBL" id="MDQ0438768.1"/>
    </source>
</evidence>
<organism evidence="1 2">
    <name type="scientific">Kaistia dalseonensis</name>
    <dbReference type="NCBI Taxonomy" id="410840"/>
    <lineage>
        <taxon>Bacteria</taxon>
        <taxon>Pseudomonadati</taxon>
        <taxon>Pseudomonadota</taxon>
        <taxon>Alphaproteobacteria</taxon>
        <taxon>Hyphomicrobiales</taxon>
        <taxon>Kaistiaceae</taxon>
        <taxon>Kaistia</taxon>
    </lineage>
</organism>
<accession>A0ABU0H8X2</accession>
<gene>
    <name evidence="1" type="ORF">QO014_003163</name>
</gene>
<dbReference type="EMBL" id="JAUSVO010000004">
    <property type="protein sequence ID" value="MDQ0438768.1"/>
    <property type="molecule type" value="Genomic_DNA"/>
</dbReference>
<name>A0ABU0H8X2_9HYPH</name>
<keyword evidence="2" id="KW-1185">Reference proteome</keyword>
<protein>
    <submittedName>
        <fullName evidence="1">Uncharacterized protein</fullName>
    </submittedName>
</protein>